<feature type="region of interest" description="Disordered" evidence="1">
    <location>
        <begin position="121"/>
        <end position="205"/>
    </location>
</feature>
<dbReference type="AlphaFoldDB" id="L0D9F5"/>
<feature type="signal peptide" evidence="2">
    <location>
        <begin position="1"/>
        <end position="22"/>
    </location>
</feature>
<protein>
    <submittedName>
        <fullName evidence="3">Uncharacterized protein</fullName>
    </submittedName>
</protein>
<keyword evidence="4" id="KW-1185">Reference proteome</keyword>
<dbReference type="RefSeq" id="WP_015244635.1">
    <property type="nucleotide sequence ID" value="NC_019892.1"/>
</dbReference>
<dbReference type="HOGENOM" id="CLU_1336775_0_0_0"/>
<accession>L0D9F5</accession>
<dbReference type="OrthoDB" id="291143at2"/>
<feature type="compositionally biased region" description="Polar residues" evidence="1">
    <location>
        <begin position="127"/>
        <end position="148"/>
    </location>
</feature>
<dbReference type="STRING" id="886293.Sinac_1059"/>
<reference evidence="3 4" key="1">
    <citation type="submission" date="2012-02" db="EMBL/GenBank/DDBJ databases">
        <title>Complete sequence of chromosome of Singulisphaera acidiphila DSM 18658.</title>
        <authorList>
            <consortium name="US DOE Joint Genome Institute (JGI-PGF)"/>
            <person name="Lucas S."/>
            <person name="Copeland A."/>
            <person name="Lapidus A."/>
            <person name="Glavina del Rio T."/>
            <person name="Dalin E."/>
            <person name="Tice H."/>
            <person name="Bruce D."/>
            <person name="Goodwin L."/>
            <person name="Pitluck S."/>
            <person name="Peters L."/>
            <person name="Ovchinnikova G."/>
            <person name="Chertkov O."/>
            <person name="Kyrpides N."/>
            <person name="Mavromatis K."/>
            <person name="Ivanova N."/>
            <person name="Brettin T."/>
            <person name="Detter J.C."/>
            <person name="Han C."/>
            <person name="Larimer F."/>
            <person name="Land M."/>
            <person name="Hauser L."/>
            <person name="Markowitz V."/>
            <person name="Cheng J.-F."/>
            <person name="Hugenholtz P."/>
            <person name="Woyke T."/>
            <person name="Wu D."/>
            <person name="Tindall B."/>
            <person name="Pomrenke H."/>
            <person name="Brambilla E."/>
            <person name="Klenk H.-P."/>
            <person name="Eisen J.A."/>
        </authorList>
    </citation>
    <scope>NUCLEOTIDE SEQUENCE [LARGE SCALE GENOMIC DNA]</scope>
    <source>
        <strain evidence="4">ATCC BAA-1392 / DSM 18658 / VKM B-2454 / MOB10</strain>
    </source>
</reference>
<evidence type="ECO:0000313" key="4">
    <source>
        <dbReference type="Proteomes" id="UP000010798"/>
    </source>
</evidence>
<dbReference type="KEGG" id="saci:Sinac_1059"/>
<organism evidence="3 4">
    <name type="scientific">Singulisphaera acidiphila (strain ATCC BAA-1392 / DSM 18658 / VKM B-2454 / MOB10)</name>
    <dbReference type="NCBI Taxonomy" id="886293"/>
    <lineage>
        <taxon>Bacteria</taxon>
        <taxon>Pseudomonadati</taxon>
        <taxon>Planctomycetota</taxon>
        <taxon>Planctomycetia</taxon>
        <taxon>Isosphaerales</taxon>
        <taxon>Isosphaeraceae</taxon>
        <taxon>Singulisphaera</taxon>
    </lineage>
</organism>
<feature type="chain" id="PRO_5003940640" evidence="2">
    <location>
        <begin position="23"/>
        <end position="205"/>
    </location>
</feature>
<sequence>MTRLTMVSVFVIQGLVTSLALAQPAGASKPEVVAPHPQSGYKVAFWYNHTRPIQSFQYQVYDLAKGQYDHQAVSHWLDLIKSQFPGHTAYVKDILPVRESGKDEHAALMAAIEREKQKVRELMGRTGSENQPVPSQERNRPTVTSDVTRPTDFGSLMHPSISGYSPSRSNGRTSFGRSLSGSSRYDYAPSTPSFPFPYPYPRPHP</sequence>
<keyword evidence="2" id="KW-0732">Signal</keyword>
<feature type="compositionally biased region" description="Polar residues" evidence="1">
    <location>
        <begin position="162"/>
        <end position="183"/>
    </location>
</feature>
<proteinExistence type="predicted"/>
<evidence type="ECO:0000256" key="2">
    <source>
        <dbReference type="SAM" id="SignalP"/>
    </source>
</evidence>
<evidence type="ECO:0000256" key="1">
    <source>
        <dbReference type="SAM" id="MobiDB-lite"/>
    </source>
</evidence>
<dbReference type="EMBL" id="CP003364">
    <property type="protein sequence ID" value="AGA25458.1"/>
    <property type="molecule type" value="Genomic_DNA"/>
</dbReference>
<evidence type="ECO:0000313" key="3">
    <source>
        <dbReference type="EMBL" id="AGA25458.1"/>
    </source>
</evidence>
<dbReference type="Proteomes" id="UP000010798">
    <property type="component" value="Chromosome"/>
</dbReference>
<gene>
    <name evidence="3" type="ordered locus">Sinac_1059</name>
</gene>
<feature type="compositionally biased region" description="Pro residues" evidence="1">
    <location>
        <begin position="192"/>
        <end position="205"/>
    </location>
</feature>
<name>L0D9F5_SINAD</name>